<dbReference type="EMBL" id="JAULBC010000002">
    <property type="protein sequence ID" value="MEX6687278.1"/>
    <property type="molecule type" value="Genomic_DNA"/>
</dbReference>
<evidence type="ECO:0000256" key="6">
    <source>
        <dbReference type="ARBA" id="ARBA00023136"/>
    </source>
</evidence>
<reference evidence="8 9" key="1">
    <citation type="submission" date="2023-07" db="EMBL/GenBank/DDBJ databases">
        <authorList>
            <person name="Lian W.-H."/>
        </authorList>
    </citation>
    <scope>NUCLEOTIDE SEQUENCE [LARGE SCALE GENOMIC DNA]</scope>
    <source>
        <strain evidence="8 9">SYSU DXS3180</strain>
    </source>
</reference>
<evidence type="ECO:0000256" key="2">
    <source>
        <dbReference type="ARBA" id="ARBA00010519"/>
    </source>
</evidence>
<keyword evidence="7" id="KW-0874">Quinone</keyword>
<comment type="caution">
    <text evidence="8">The sequence shown here is derived from an EMBL/GenBank/DDBJ whole genome shotgun (WGS) entry which is preliminary data.</text>
</comment>
<evidence type="ECO:0000256" key="7">
    <source>
        <dbReference type="HAMAP-Rule" id="MF_01456"/>
    </source>
</evidence>
<dbReference type="Pfam" id="PF00420">
    <property type="entry name" value="Oxidored_q2"/>
    <property type="match status" value="1"/>
</dbReference>
<keyword evidence="7" id="KW-0520">NAD</keyword>
<comment type="function">
    <text evidence="7">NDH-1 shuttles electrons from NADH, via FMN and iron-sulfur (Fe-S) centers, to quinones in the respiratory chain. The immediate electron acceptor for the enzyme in this species is believed to be a menaquinone. Couples the redox reaction to proton translocation (for every two electrons transferred, four hydrogen ions are translocated across the cytoplasmic membrane), and thus conserves the redox energy in a proton gradient.</text>
</comment>
<dbReference type="NCBIfam" id="NF004320">
    <property type="entry name" value="PRK05715.1-2"/>
    <property type="match status" value="1"/>
</dbReference>
<dbReference type="InterPro" id="IPR039428">
    <property type="entry name" value="NUOK/Mnh_C1-like"/>
</dbReference>
<dbReference type="NCBIfam" id="NF004319">
    <property type="entry name" value="PRK05715.1-1"/>
    <property type="match status" value="1"/>
</dbReference>
<dbReference type="PANTHER" id="PTHR11434">
    <property type="entry name" value="NADH-UBIQUINONE OXIDOREDUCTASE SUBUNIT ND4L"/>
    <property type="match status" value="1"/>
</dbReference>
<dbReference type="InterPro" id="IPR001133">
    <property type="entry name" value="NADH_UbQ_OxRdtase_chain4L/K"/>
</dbReference>
<feature type="transmembrane region" description="Helical" evidence="7">
    <location>
        <begin position="6"/>
        <end position="22"/>
    </location>
</feature>
<keyword evidence="9" id="KW-1185">Reference proteome</keyword>
<evidence type="ECO:0000313" key="8">
    <source>
        <dbReference type="EMBL" id="MEX6687278.1"/>
    </source>
</evidence>
<dbReference type="EC" id="7.1.1.-" evidence="7"/>
<comment type="catalytic activity">
    <reaction evidence="7">
        <text>a quinone + NADH + 5 H(+)(in) = a quinol + NAD(+) + 4 H(+)(out)</text>
        <dbReference type="Rhea" id="RHEA:57888"/>
        <dbReference type="ChEBI" id="CHEBI:15378"/>
        <dbReference type="ChEBI" id="CHEBI:24646"/>
        <dbReference type="ChEBI" id="CHEBI:57540"/>
        <dbReference type="ChEBI" id="CHEBI:57945"/>
        <dbReference type="ChEBI" id="CHEBI:132124"/>
    </reaction>
</comment>
<sequence length="109" mass="11814">MASYSVLAVAAILFTLGLIGVLTRRNVIFILISVEVMLNAAGLAFVAAGARWGQPDGQVMFLFILAMAASEVSVGLALVMQVYHQHKTLDVTRLNVLKDDIDIQEIKVQ</sequence>
<keyword evidence="5 7" id="KW-1133">Transmembrane helix</keyword>
<evidence type="ECO:0000256" key="3">
    <source>
        <dbReference type="ARBA" id="ARBA00022448"/>
    </source>
</evidence>
<dbReference type="Gene3D" id="1.10.287.3510">
    <property type="match status" value="1"/>
</dbReference>
<keyword evidence="4 7" id="KW-0812">Transmembrane</keyword>
<dbReference type="RefSeq" id="WP_369328682.1">
    <property type="nucleotide sequence ID" value="NZ_JAULBC010000002.1"/>
</dbReference>
<comment type="subunit">
    <text evidence="7">NDH-1 is composed of 14 different subunits. Subunits NuoA, H, J, K, L, M, N constitute the membrane sector of the complex.</text>
</comment>
<feature type="transmembrane region" description="Helical" evidence="7">
    <location>
        <begin position="29"/>
        <end position="53"/>
    </location>
</feature>
<dbReference type="HAMAP" id="MF_01456">
    <property type="entry name" value="NDH1_NuoK"/>
    <property type="match status" value="1"/>
</dbReference>
<protein>
    <recommendedName>
        <fullName evidence="7">NADH-quinone oxidoreductase subunit K</fullName>
        <ecNumber evidence="7">7.1.1.-</ecNumber>
    </recommendedName>
    <alternativeName>
        <fullName evidence="7">NADH dehydrogenase I subunit K</fullName>
    </alternativeName>
    <alternativeName>
        <fullName evidence="7">NDH-1 subunit K</fullName>
    </alternativeName>
</protein>
<organism evidence="8 9">
    <name type="scientific">Danxiaibacter flavus</name>
    <dbReference type="NCBI Taxonomy" id="3049108"/>
    <lineage>
        <taxon>Bacteria</taxon>
        <taxon>Pseudomonadati</taxon>
        <taxon>Bacteroidota</taxon>
        <taxon>Chitinophagia</taxon>
        <taxon>Chitinophagales</taxon>
        <taxon>Chitinophagaceae</taxon>
        <taxon>Danxiaibacter</taxon>
    </lineage>
</organism>
<keyword evidence="7" id="KW-1278">Translocase</keyword>
<feature type="transmembrane region" description="Helical" evidence="7">
    <location>
        <begin position="59"/>
        <end position="79"/>
    </location>
</feature>
<evidence type="ECO:0000256" key="4">
    <source>
        <dbReference type="ARBA" id="ARBA00022692"/>
    </source>
</evidence>
<keyword evidence="7" id="KW-1003">Cell membrane</keyword>
<evidence type="ECO:0000313" key="9">
    <source>
        <dbReference type="Proteomes" id="UP001560573"/>
    </source>
</evidence>
<proteinExistence type="inferred from homology"/>
<keyword evidence="3 7" id="KW-0813">Transport</keyword>
<comment type="subcellular location">
    <subcellularLocation>
        <location evidence="7">Cell membrane</location>
        <topology evidence="7">Multi-pass membrane protein</topology>
    </subcellularLocation>
    <subcellularLocation>
        <location evidence="1">Membrane</location>
        <topology evidence="1">Multi-pass membrane protein</topology>
    </subcellularLocation>
</comment>
<keyword evidence="6 7" id="KW-0472">Membrane</keyword>
<name>A0ABV3ZBP3_9BACT</name>
<dbReference type="PANTHER" id="PTHR11434:SF16">
    <property type="entry name" value="NADH-UBIQUINONE OXIDOREDUCTASE CHAIN 4L"/>
    <property type="match status" value="1"/>
</dbReference>
<dbReference type="GO" id="GO:0050136">
    <property type="term" value="F:NADH dehydrogenase (quinone) (non-electrogenic) activity"/>
    <property type="evidence" value="ECO:0007669"/>
    <property type="project" value="UniProtKB-EC"/>
</dbReference>
<gene>
    <name evidence="7 8" type="primary">nuoK</name>
    <name evidence="8" type="ORF">QTN47_07215</name>
</gene>
<evidence type="ECO:0000256" key="1">
    <source>
        <dbReference type="ARBA" id="ARBA00004141"/>
    </source>
</evidence>
<accession>A0ABV3ZBP3</accession>
<dbReference type="Proteomes" id="UP001560573">
    <property type="component" value="Unassembled WGS sequence"/>
</dbReference>
<evidence type="ECO:0000256" key="5">
    <source>
        <dbReference type="ARBA" id="ARBA00022989"/>
    </source>
</evidence>
<comment type="similarity">
    <text evidence="2 7">Belongs to the complex I subunit 4L family.</text>
</comment>
<keyword evidence="8" id="KW-0560">Oxidoreductase</keyword>